<reference evidence="2" key="1">
    <citation type="submission" date="2017-09" db="EMBL/GenBank/DDBJ databases">
        <title>Polyketide synthases of a Diaporthe helianthi virulent isolate.</title>
        <authorList>
            <person name="Baroncelli R."/>
        </authorList>
    </citation>
    <scope>NUCLEOTIDE SEQUENCE [LARGE SCALE GENOMIC DNA]</scope>
    <source>
        <strain evidence="2">7/96</strain>
    </source>
</reference>
<evidence type="ECO:0000313" key="3">
    <source>
        <dbReference type="Proteomes" id="UP000094444"/>
    </source>
</evidence>
<dbReference type="OrthoDB" id="5229117at2759"/>
<protein>
    <submittedName>
        <fullName evidence="2">Uncharacterized protein</fullName>
    </submittedName>
</protein>
<comment type="caution">
    <text evidence="2">The sequence shown here is derived from an EMBL/GenBank/DDBJ whole genome shotgun (WGS) entry which is preliminary data.</text>
</comment>
<dbReference type="AlphaFoldDB" id="A0A2P5IE85"/>
<feature type="region of interest" description="Disordered" evidence="1">
    <location>
        <begin position="204"/>
        <end position="227"/>
    </location>
</feature>
<dbReference type="Proteomes" id="UP000094444">
    <property type="component" value="Unassembled WGS sequence"/>
</dbReference>
<sequence length="315" mass="34323">MAHLRTPSPLLPSSDAIELRKKGDNLAALDDGDIIAKNRLVILELEEKYILNPGVLTIAPSGQLKVNLSSEEPDQGTMLGLYPALPPPEGYESQIPSWLRDFLIKELNLFGNGPPSACGSLYDQMMRSREIGAEGTNLSVNSAALLISCGTMSLHDSIADLREFCASGDPVCEDTYALEFSIIEKVLKRLTGWDSSQKLQNRLLASGKTKNESKEQSPTKRRKITESKHVEVAAPTEPDLPKDIELMLSLGSQGMVMKGVLDSSLEDLIITPVAHLIEKLEIVEKGLRKQQDEDRKKKNLVGDSSSDSGVSACSP</sequence>
<feature type="compositionally biased region" description="Basic and acidic residues" evidence="1">
    <location>
        <begin position="287"/>
        <end position="296"/>
    </location>
</feature>
<proteinExistence type="predicted"/>
<dbReference type="EMBL" id="MAVT02000031">
    <property type="protein sequence ID" value="POS80810.1"/>
    <property type="molecule type" value="Genomic_DNA"/>
</dbReference>
<keyword evidence="3" id="KW-1185">Reference proteome</keyword>
<evidence type="ECO:0000256" key="1">
    <source>
        <dbReference type="SAM" id="MobiDB-lite"/>
    </source>
</evidence>
<name>A0A2P5IE85_DIAHE</name>
<feature type="compositionally biased region" description="Low complexity" evidence="1">
    <location>
        <begin position="301"/>
        <end position="315"/>
    </location>
</feature>
<accession>A0A2P5IE85</accession>
<evidence type="ECO:0000313" key="2">
    <source>
        <dbReference type="EMBL" id="POS80810.1"/>
    </source>
</evidence>
<feature type="compositionally biased region" description="Basic and acidic residues" evidence="1">
    <location>
        <begin position="209"/>
        <end position="227"/>
    </location>
</feature>
<dbReference type="InParanoid" id="A0A2P5IE85"/>
<gene>
    <name evidence="2" type="ORF">DHEL01_v200777</name>
</gene>
<feature type="region of interest" description="Disordered" evidence="1">
    <location>
        <begin position="287"/>
        <end position="315"/>
    </location>
</feature>
<organism evidence="2 3">
    <name type="scientific">Diaporthe helianthi</name>
    <dbReference type="NCBI Taxonomy" id="158607"/>
    <lineage>
        <taxon>Eukaryota</taxon>
        <taxon>Fungi</taxon>
        <taxon>Dikarya</taxon>
        <taxon>Ascomycota</taxon>
        <taxon>Pezizomycotina</taxon>
        <taxon>Sordariomycetes</taxon>
        <taxon>Sordariomycetidae</taxon>
        <taxon>Diaporthales</taxon>
        <taxon>Diaporthaceae</taxon>
        <taxon>Diaporthe</taxon>
    </lineage>
</organism>